<dbReference type="KEGG" id="msaa:QYS49_33690"/>
<dbReference type="SUPFAM" id="SSF53328">
    <property type="entry name" value="Formyltransferase"/>
    <property type="match status" value="1"/>
</dbReference>
<accession>A0AA51NC91</accession>
<dbReference type="InterPro" id="IPR036477">
    <property type="entry name" value="Formyl_transf_N_sf"/>
</dbReference>
<dbReference type="InterPro" id="IPR002376">
    <property type="entry name" value="Formyl_transf_N"/>
</dbReference>
<keyword evidence="4" id="KW-1185">Reference proteome</keyword>
<dbReference type="CDD" id="cd08369">
    <property type="entry name" value="FMT_core"/>
    <property type="match status" value="1"/>
</dbReference>
<dbReference type="EC" id="2.1.2.9" evidence="3"/>
<reference evidence="3 4" key="1">
    <citation type="submission" date="2023-08" db="EMBL/GenBank/DDBJ databases">
        <title>Comparative genomics and taxonomic characterization of three novel marine species of genus Marivirga.</title>
        <authorList>
            <person name="Muhammad N."/>
            <person name="Kim S.-G."/>
        </authorList>
    </citation>
    <scope>NUCLEOTIDE SEQUENCE [LARGE SCALE GENOMIC DNA]</scope>
    <source>
        <strain evidence="3 4">BDSF4-3</strain>
    </source>
</reference>
<evidence type="ECO:0000259" key="2">
    <source>
        <dbReference type="Pfam" id="PF02911"/>
    </source>
</evidence>
<dbReference type="PANTHER" id="PTHR11138:SF5">
    <property type="entry name" value="METHIONYL-TRNA FORMYLTRANSFERASE, MITOCHONDRIAL"/>
    <property type="match status" value="1"/>
</dbReference>
<dbReference type="Proteomes" id="UP001230496">
    <property type="component" value="Chromosome"/>
</dbReference>
<feature type="domain" description="Formyl transferase N-terminal" evidence="1">
    <location>
        <begin position="56"/>
        <end position="153"/>
    </location>
</feature>
<feature type="domain" description="Formyl transferase C-terminal" evidence="2">
    <location>
        <begin position="193"/>
        <end position="275"/>
    </location>
</feature>
<dbReference type="Pfam" id="PF00551">
    <property type="entry name" value="Formyl_trans_N"/>
    <property type="match status" value="1"/>
</dbReference>
<dbReference type="EMBL" id="CP129971">
    <property type="protein sequence ID" value="WMN12473.1"/>
    <property type="molecule type" value="Genomic_DNA"/>
</dbReference>
<evidence type="ECO:0000313" key="4">
    <source>
        <dbReference type="Proteomes" id="UP001230496"/>
    </source>
</evidence>
<proteinExistence type="predicted"/>
<protein>
    <submittedName>
        <fullName evidence="3">Methionyl-tRNA formyltransferase</fullName>
        <ecNumber evidence="3">2.1.2.9</ecNumber>
    </submittedName>
</protein>
<dbReference type="InterPro" id="IPR005793">
    <property type="entry name" value="Formyl_trans_C"/>
</dbReference>
<dbReference type="InterPro" id="IPR011034">
    <property type="entry name" value="Formyl_transferase-like_C_sf"/>
</dbReference>
<dbReference type="PANTHER" id="PTHR11138">
    <property type="entry name" value="METHIONYL-TRNA FORMYLTRANSFERASE"/>
    <property type="match status" value="1"/>
</dbReference>
<dbReference type="Gene3D" id="3.40.50.12230">
    <property type="match status" value="1"/>
</dbReference>
<dbReference type="Pfam" id="PF02911">
    <property type="entry name" value="Formyl_trans_C"/>
    <property type="match status" value="1"/>
</dbReference>
<evidence type="ECO:0000313" key="3">
    <source>
        <dbReference type="EMBL" id="WMN12473.1"/>
    </source>
</evidence>
<evidence type="ECO:0000259" key="1">
    <source>
        <dbReference type="Pfam" id="PF00551"/>
    </source>
</evidence>
<dbReference type="AlphaFoldDB" id="A0AA51NC91"/>
<gene>
    <name evidence="3" type="ORF">QYS49_33690</name>
</gene>
<dbReference type="RefSeq" id="WP_308350604.1">
    <property type="nucleotide sequence ID" value="NZ_CP129971.1"/>
</dbReference>
<name>A0AA51NC91_9BACT</name>
<keyword evidence="3" id="KW-0808">Transferase</keyword>
<dbReference type="SUPFAM" id="SSF50486">
    <property type="entry name" value="FMT C-terminal domain-like"/>
    <property type="match status" value="1"/>
</dbReference>
<dbReference type="GO" id="GO:0005829">
    <property type="term" value="C:cytosol"/>
    <property type="evidence" value="ECO:0007669"/>
    <property type="project" value="TreeGrafter"/>
</dbReference>
<dbReference type="GO" id="GO:0004479">
    <property type="term" value="F:methionyl-tRNA formyltransferase activity"/>
    <property type="evidence" value="ECO:0007669"/>
    <property type="project" value="UniProtKB-EC"/>
</dbReference>
<sequence>MTLGILASGNLGFKVLEQLITSWEINFVMTDKKSEGIISLCKDNNVALFEGNPRKGACANFISDKSIDVLISVNYLFIIEKELIELPKTLAFNIHGSLLPKYRGRTPHVWAIINNERETGITAHLIDEGCDTGAILEQQVIEINKNETGATLLGKYENSYLPIIENVLTKVESNSLRYLYQDESKATYFGKRTPEDGQINWNWQKERIRNWVRAQAAPYPGAFSIYKDQKIIIDEISYTDYGFSCEEPNGKVLSINPILVKTPNGVVEIKKVRNRNTNLKLNSIL</sequence>
<organism evidence="3 4">
    <name type="scientific">Marivirga salinarum</name>
    <dbReference type="NCBI Taxonomy" id="3059078"/>
    <lineage>
        <taxon>Bacteria</taxon>
        <taxon>Pseudomonadati</taxon>
        <taxon>Bacteroidota</taxon>
        <taxon>Cytophagia</taxon>
        <taxon>Cytophagales</taxon>
        <taxon>Marivirgaceae</taxon>
        <taxon>Marivirga</taxon>
    </lineage>
</organism>